<evidence type="ECO:0000259" key="1">
    <source>
        <dbReference type="PROSITE" id="PS50885"/>
    </source>
</evidence>
<sequence>DAAYGYQLGELRGVASVKIPTAKFDQRFRERYGANAGCQKVCSAGDAALPSVICLKSCGHSVRLFMSVRSELPKGDGATRPTIDNEDEICQLAGAFNQMAEGVQSREQALTKLSQAVEQVRIVPLRQDRICKQLSNNVNACFVENTGYSFEEA</sequence>
<feature type="domain" description="HAMP" evidence="1">
    <location>
        <begin position="74"/>
        <end position="108"/>
    </location>
</feature>
<feature type="non-terminal residue" evidence="2">
    <location>
        <position position="1"/>
    </location>
</feature>
<protein>
    <submittedName>
        <fullName evidence="2">HAMP domain-containing protein</fullName>
    </submittedName>
</protein>
<dbReference type="GO" id="GO:0016020">
    <property type="term" value="C:membrane"/>
    <property type="evidence" value="ECO:0007669"/>
    <property type="project" value="InterPro"/>
</dbReference>
<dbReference type="Pfam" id="PF00672">
    <property type="entry name" value="HAMP"/>
    <property type="match status" value="1"/>
</dbReference>
<reference evidence="2 3" key="1">
    <citation type="submission" date="2020-10" db="EMBL/GenBank/DDBJ databases">
        <title>Connecting structure to function with the recovery of over 1000 high-quality activated sludge metagenome-assembled genomes encoding full-length rRNA genes using long-read sequencing.</title>
        <authorList>
            <person name="Singleton C.M."/>
            <person name="Petriglieri F."/>
            <person name="Kristensen J.M."/>
            <person name="Kirkegaard R.H."/>
            <person name="Michaelsen T.Y."/>
            <person name="Andersen M.H."/>
            <person name="Karst S.M."/>
            <person name="Dueholm M.S."/>
            <person name="Nielsen P.H."/>
            <person name="Albertsen M."/>
        </authorList>
    </citation>
    <scope>NUCLEOTIDE SEQUENCE [LARGE SCALE GENOMIC DNA]</scope>
    <source>
        <strain evidence="2">EsbW_18-Q3-R4-48_BATAC.463</strain>
    </source>
</reference>
<dbReference type="Proteomes" id="UP000739411">
    <property type="component" value="Unassembled WGS sequence"/>
</dbReference>
<organism evidence="2 3">
    <name type="scientific">Candidatus Dechloromonas phosphorivorans</name>
    <dbReference type="NCBI Taxonomy" id="2899244"/>
    <lineage>
        <taxon>Bacteria</taxon>
        <taxon>Pseudomonadati</taxon>
        <taxon>Pseudomonadota</taxon>
        <taxon>Betaproteobacteria</taxon>
        <taxon>Rhodocyclales</taxon>
        <taxon>Azonexaceae</taxon>
        <taxon>Dechloromonas</taxon>
    </lineage>
</organism>
<dbReference type="PROSITE" id="PS50885">
    <property type="entry name" value="HAMP"/>
    <property type="match status" value="1"/>
</dbReference>
<dbReference type="AlphaFoldDB" id="A0A935K186"/>
<gene>
    <name evidence="2" type="ORF">IPJ38_01045</name>
</gene>
<evidence type="ECO:0000313" key="3">
    <source>
        <dbReference type="Proteomes" id="UP000739411"/>
    </source>
</evidence>
<evidence type="ECO:0000313" key="2">
    <source>
        <dbReference type="EMBL" id="MBK7413907.1"/>
    </source>
</evidence>
<dbReference type="SUPFAM" id="SSF158472">
    <property type="entry name" value="HAMP domain-like"/>
    <property type="match status" value="1"/>
</dbReference>
<dbReference type="GO" id="GO:0007165">
    <property type="term" value="P:signal transduction"/>
    <property type="evidence" value="ECO:0007669"/>
    <property type="project" value="InterPro"/>
</dbReference>
<accession>A0A935K186</accession>
<dbReference type="InterPro" id="IPR003660">
    <property type="entry name" value="HAMP_dom"/>
</dbReference>
<dbReference type="EMBL" id="JADJMS010000004">
    <property type="protein sequence ID" value="MBK7413907.1"/>
    <property type="molecule type" value="Genomic_DNA"/>
</dbReference>
<name>A0A935K186_9RHOO</name>
<comment type="caution">
    <text evidence="2">The sequence shown here is derived from an EMBL/GenBank/DDBJ whole genome shotgun (WGS) entry which is preliminary data.</text>
</comment>
<proteinExistence type="predicted"/>
<dbReference type="CDD" id="cd06225">
    <property type="entry name" value="HAMP"/>
    <property type="match status" value="1"/>
</dbReference>